<dbReference type="InterPro" id="IPR014729">
    <property type="entry name" value="Rossmann-like_a/b/a_fold"/>
</dbReference>
<dbReference type="Proteomes" id="UP000243250">
    <property type="component" value="Unassembled WGS sequence"/>
</dbReference>
<evidence type="ECO:0000256" key="2">
    <source>
        <dbReference type="SAM" id="MobiDB-lite"/>
    </source>
</evidence>
<reference evidence="5" key="1">
    <citation type="submission" date="2016-10" db="EMBL/GenBank/DDBJ databases">
        <authorList>
            <person name="Varghese N."/>
            <person name="Submissions S."/>
        </authorList>
    </citation>
    <scope>NUCLEOTIDE SEQUENCE [LARGE SCALE GENOMIC DNA]</scope>
    <source>
        <strain evidence="5">CGMCC 1.8711</strain>
    </source>
</reference>
<accession>A0A1I6FYZ7</accession>
<dbReference type="SUPFAM" id="SSF52402">
    <property type="entry name" value="Adenine nucleotide alpha hydrolases-like"/>
    <property type="match status" value="1"/>
</dbReference>
<evidence type="ECO:0000313" key="4">
    <source>
        <dbReference type="EMBL" id="SFR35120.1"/>
    </source>
</evidence>
<gene>
    <name evidence="4" type="ORF">SAMN04488124_0568</name>
</gene>
<dbReference type="CDD" id="cd00293">
    <property type="entry name" value="USP-like"/>
    <property type="match status" value="1"/>
</dbReference>
<dbReference type="Pfam" id="PF00582">
    <property type="entry name" value="Usp"/>
    <property type="match status" value="1"/>
</dbReference>
<feature type="compositionally biased region" description="Basic and acidic residues" evidence="2">
    <location>
        <begin position="55"/>
        <end position="66"/>
    </location>
</feature>
<keyword evidence="5" id="KW-1185">Reference proteome</keyword>
<dbReference type="AlphaFoldDB" id="A0A1I6FYZ7"/>
<comment type="similarity">
    <text evidence="1">Belongs to the universal stress protein A family.</text>
</comment>
<dbReference type="InterPro" id="IPR006016">
    <property type="entry name" value="UspA"/>
</dbReference>
<dbReference type="Gene3D" id="3.40.50.620">
    <property type="entry name" value="HUPs"/>
    <property type="match status" value="1"/>
</dbReference>
<dbReference type="PANTHER" id="PTHR46268:SF6">
    <property type="entry name" value="UNIVERSAL STRESS PROTEIN UP12"/>
    <property type="match status" value="1"/>
</dbReference>
<dbReference type="RefSeq" id="WP_089876545.1">
    <property type="nucleotide sequence ID" value="NZ_FOYS01000001.1"/>
</dbReference>
<dbReference type="InterPro" id="IPR006015">
    <property type="entry name" value="Universal_stress_UspA"/>
</dbReference>
<dbReference type="PANTHER" id="PTHR46268">
    <property type="entry name" value="STRESS RESPONSE PROTEIN NHAX"/>
    <property type="match status" value="1"/>
</dbReference>
<dbReference type="OrthoDB" id="14880at2157"/>
<evidence type="ECO:0000313" key="5">
    <source>
        <dbReference type="Proteomes" id="UP000243250"/>
    </source>
</evidence>
<proteinExistence type="inferred from homology"/>
<feature type="domain" description="UspA" evidence="3">
    <location>
        <begin position="4"/>
        <end position="148"/>
    </location>
</feature>
<dbReference type="PRINTS" id="PR01438">
    <property type="entry name" value="UNVRSLSTRESS"/>
</dbReference>
<feature type="region of interest" description="Disordered" evidence="2">
    <location>
        <begin position="44"/>
        <end position="66"/>
    </location>
</feature>
<evidence type="ECO:0000259" key="3">
    <source>
        <dbReference type="Pfam" id="PF00582"/>
    </source>
</evidence>
<organism evidence="4 5">
    <name type="scientific">Halogeometricum limi</name>
    <dbReference type="NCBI Taxonomy" id="555875"/>
    <lineage>
        <taxon>Archaea</taxon>
        <taxon>Methanobacteriati</taxon>
        <taxon>Methanobacteriota</taxon>
        <taxon>Stenosarchaea group</taxon>
        <taxon>Halobacteria</taxon>
        <taxon>Halobacteriales</taxon>
        <taxon>Haloferacaceae</taxon>
        <taxon>Halogeometricum</taxon>
    </lineage>
</organism>
<evidence type="ECO:0000256" key="1">
    <source>
        <dbReference type="ARBA" id="ARBA00008791"/>
    </source>
</evidence>
<sequence>MHYLVAVDGSESGAQALDHALLLVRGLDGTLTVAYSVEPQMVVEGGADESTANASDDRLYTEDPDDAETRGESILAEAEAHADEAGVAAETVMLYGDPAETIAEYAETNGVDGIVVGHRGLSHRAEGLLGSVAKDLLKRASVPVTVVR</sequence>
<name>A0A1I6FYZ7_9EURY</name>
<protein>
    <submittedName>
        <fullName evidence="4">Nucleotide-binding universal stress protein, UspA family</fullName>
    </submittedName>
</protein>
<dbReference type="EMBL" id="FOYS01000001">
    <property type="protein sequence ID" value="SFR35120.1"/>
    <property type="molecule type" value="Genomic_DNA"/>
</dbReference>
<dbReference type="STRING" id="555875.SAMN04488124_0568"/>